<dbReference type="Proteomes" id="UP000032300">
    <property type="component" value="Chromosome"/>
</dbReference>
<dbReference type="SUPFAM" id="SSF110849">
    <property type="entry name" value="ParB/Sulfiredoxin"/>
    <property type="match status" value="1"/>
</dbReference>
<dbReference type="AlphaFoldDB" id="A0A7U4LGS0"/>
<dbReference type="RefSeq" id="WP_044334340.1">
    <property type="nucleotide sequence ID" value="NZ_CP010836.1"/>
</dbReference>
<dbReference type="KEGG" id="sphi:TS85_19085"/>
<dbReference type="PANTHER" id="PTHR33375">
    <property type="entry name" value="CHROMOSOME-PARTITIONING PROTEIN PARB-RELATED"/>
    <property type="match status" value="1"/>
</dbReference>
<evidence type="ECO:0000259" key="2">
    <source>
        <dbReference type="SMART" id="SM00470"/>
    </source>
</evidence>
<keyword evidence="4" id="KW-1185">Reference proteome</keyword>
<feature type="compositionally biased region" description="Basic and acidic residues" evidence="1">
    <location>
        <begin position="396"/>
        <end position="414"/>
    </location>
</feature>
<protein>
    <submittedName>
        <fullName evidence="3">Plasmid partitioning protein ParB</fullName>
    </submittedName>
</protein>
<dbReference type="SUPFAM" id="SSF109709">
    <property type="entry name" value="KorB DNA-binding domain-like"/>
    <property type="match status" value="1"/>
</dbReference>
<evidence type="ECO:0000313" key="3">
    <source>
        <dbReference type="EMBL" id="AJP73439.1"/>
    </source>
</evidence>
<dbReference type="OrthoDB" id="9813122at2"/>
<dbReference type="InterPro" id="IPR003115">
    <property type="entry name" value="ParB_N"/>
</dbReference>
<dbReference type="EMBL" id="CP010836">
    <property type="protein sequence ID" value="AJP73439.1"/>
    <property type="molecule type" value="Genomic_DNA"/>
</dbReference>
<accession>A0A7U4LGS0</accession>
<dbReference type="CDD" id="cd16406">
    <property type="entry name" value="ParB_N_like"/>
    <property type="match status" value="1"/>
</dbReference>
<evidence type="ECO:0000313" key="4">
    <source>
        <dbReference type="Proteomes" id="UP000032300"/>
    </source>
</evidence>
<dbReference type="InterPro" id="IPR036086">
    <property type="entry name" value="ParB/Sulfiredoxin_sf"/>
</dbReference>
<proteinExistence type="predicted"/>
<feature type="compositionally biased region" description="Acidic residues" evidence="1">
    <location>
        <begin position="428"/>
        <end position="440"/>
    </location>
</feature>
<dbReference type="FunFam" id="3.90.1530.30:FF:000002">
    <property type="entry name" value="Chromosome partitioning protein ParB"/>
    <property type="match status" value="1"/>
</dbReference>
<dbReference type="PANTHER" id="PTHR33375:SF7">
    <property type="entry name" value="CHROMOSOME 2-PARTITIONING PROTEIN PARB-RELATED"/>
    <property type="match status" value="1"/>
</dbReference>
<dbReference type="GO" id="GO:0005694">
    <property type="term" value="C:chromosome"/>
    <property type="evidence" value="ECO:0007669"/>
    <property type="project" value="TreeGrafter"/>
</dbReference>
<sequence length="703" mass="76580">MAKAQPKIVLAPAQGIPFNLLVLSQSNVRRVKNGVTIEDLAGDIERRGLLQGLSVRPLLDAEGQYTGTFHVPAGGRRYRALEILIKRKRLAADAVIPCVVKPADGDVSAEEDSYAENAFREALHPLDEFRAMQSLVDQGGGIEDVAARFHVTPAVVRQRLKLACVSPALHEVYAADGMTLEQLMAFTVCDDPVRQERVWELVQGHHNQSAHFIRARLNETTVPAGDPRALFVGIDTYLAGGGCVVRDLFEEDRGGWLQDAALLDQLVLEKLGAEADRIRAEGWKWVEAAIDLPYGYHHGLRPIEATHTPPTEADLAEVATLQAEAEALEAAWSGADEIPDEIDARVNALDEHIAELAGGTWTYDPAEMAMAGVFVTIERNGEFLVDPGWVRPEDEPVVETEHHEEGEGGQRDDAVDNGDPQLRPEPQSDGDEPQTGDEEEGLKPLPDRLLSELTAERTLALQDAIAGNPQVAFAAVLHNFVLACLYHGRTESCLTVSLTRVGFGFQPTGMKDSPAAIAIEARHALWKERLPQSDRDLWDALQLLDAAEQAELFAHCAAYSVNALYEVAPNYDNGRISAHIVERRLVHSHVLARAAGLDMVACGWKPTADNFFGKVTKARILDAVREGKGGETAALIDHLKKPDMAREAERLMDGAGWLPEPLRTPELPARAELLDATAAVELPAFLAMPDASGDEEPMAIAAQ</sequence>
<dbReference type="InterPro" id="IPR050336">
    <property type="entry name" value="Chromosome_partition/occlusion"/>
</dbReference>
<reference evidence="3 4" key="1">
    <citation type="journal article" date="2015" name="Int. J. Syst. Evol. Microbiol.">
        <title>Sphingomonas hengshuiensis sp. nov., isolated from lake wetland.</title>
        <authorList>
            <person name="Wei S."/>
            <person name="Wang T."/>
            <person name="Liu H."/>
            <person name="Zhang C."/>
            <person name="Guo J."/>
            <person name="Wang Q."/>
            <person name="Liang K."/>
            <person name="Zhang Z."/>
        </authorList>
    </citation>
    <scope>NUCLEOTIDE SEQUENCE [LARGE SCALE GENOMIC DNA]</scope>
    <source>
        <strain evidence="3 4">WHSC-8</strain>
    </source>
</reference>
<gene>
    <name evidence="3" type="ORF">TS85_19085</name>
</gene>
<dbReference type="Gene3D" id="1.10.10.2830">
    <property type="match status" value="1"/>
</dbReference>
<reference evidence="3 4" key="2">
    <citation type="submission" date="2015-02" db="EMBL/GenBank/DDBJ databases">
        <title>The complete genome of Sphingomonas hengshuiensis sp. WHSC-8 isolated from soil of Hengshui Lake.</title>
        <authorList>
            <person name="Wei S."/>
            <person name="Guo J."/>
            <person name="Su C."/>
            <person name="Wu R."/>
            <person name="Zhang Z."/>
            <person name="Liang K."/>
            <person name="Li H."/>
            <person name="Wang T."/>
            <person name="Liu H."/>
            <person name="Zhang C."/>
            <person name="Li Z."/>
            <person name="Wang Q."/>
            <person name="Meng J."/>
        </authorList>
    </citation>
    <scope>NUCLEOTIDE SEQUENCE [LARGE SCALE GENOMIC DNA]</scope>
    <source>
        <strain evidence="3 4">WHSC-8</strain>
    </source>
</reference>
<dbReference type="Gene3D" id="3.90.1530.30">
    <property type="match status" value="1"/>
</dbReference>
<feature type="region of interest" description="Disordered" evidence="1">
    <location>
        <begin position="396"/>
        <end position="444"/>
    </location>
</feature>
<feature type="domain" description="ParB-like N-terminal" evidence="2">
    <location>
        <begin position="14"/>
        <end position="118"/>
    </location>
</feature>
<dbReference type="SMART" id="SM00470">
    <property type="entry name" value="ParB"/>
    <property type="match status" value="1"/>
</dbReference>
<organism evidence="3 4">
    <name type="scientific">Sphingomonas hengshuiensis</name>
    <dbReference type="NCBI Taxonomy" id="1609977"/>
    <lineage>
        <taxon>Bacteria</taxon>
        <taxon>Pseudomonadati</taxon>
        <taxon>Pseudomonadota</taxon>
        <taxon>Alphaproteobacteria</taxon>
        <taxon>Sphingomonadales</taxon>
        <taxon>Sphingomonadaceae</taxon>
        <taxon>Sphingomonas</taxon>
    </lineage>
</organism>
<dbReference type="GO" id="GO:0007059">
    <property type="term" value="P:chromosome segregation"/>
    <property type="evidence" value="ECO:0007669"/>
    <property type="project" value="TreeGrafter"/>
</dbReference>
<name>A0A7U4LGS0_9SPHN</name>
<evidence type="ECO:0000256" key="1">
    <source>
        <dbReference type="SAM" id="MobiDB-lite"/>
    </source>
</evidence>